<reference evidence="2" key="1">
    <citation type="submission" date="2017-01" db="EMBL/GenBank/DDBJ databases">
        <authorList>
            <person name="Varghese N."/>
            <person name="Submissions S."/>
        </authorList>
    </citation>
    <scope>NUCLEOTIDE SEQUENCE [LARGE SCALE GENOMIC DNA]</scope>
    <source>
        <strain evidence="2">DSM 18017</strain>
    </source>
</reference>
<gene>
    <name evidence="1" type="ORF">SAMN05421786_1176</name>
</gene>
<sequence>MKKLSKMFFLLFIVIFTFSCSSNKVRYTFIPEEKDNKSINVNDLKLLLHLYNEKDILKNILIKTDRGNVLYSNEGVFKKKTEFKELELPKDTKSLIIIYNNKKNRIEVKKNYKYLYIEFRGSDLLEIVYTTEKPAFT</sequence>
<dbReference type="AlphaFoldDB" id="A0A1N7QSW4"/>
<dbReference type="STRING" id="373668.SAMN05421786_1176"/>
<dbReference type="EMBL" id="FTOL01000017">
    <property type="protein sequence ID" value="SIT25992.1"/>
    <property type="molecule type" value="Genomic_DNA"/>
</dbReference>
<protein>
    <recommendedName>
        <fullName evidence="3">Lipoprotein</fullName>
    </recommendedName>
</protein>
<accession>A0A1N7QSW4</accession>
<keyword evidence="2" id="KW-1185">Reference proteome</keyword>
<proteinExistence type="predicted"/>
<dbReference type="RefSeq" id="WP_076554283.1">
    <property type="nucleotide sequence ID" value="NZ_FTOL01000017.1"/>
</dbReference>
<organism evidence="1 2">
    <name type="scientific">Chryseobacterium ureilyticum</name>
    <dbReference type="NCBI Taxonomy" id="373668"/>
    <lineage>
        <taxon>Bacteria</taxon>
        <taxon>Pseudomonadati</taxon>
        <taxon>Bacteroidota</taxon>
        <taxon>Flavobacteriia</taxon>
        <taxon>Flavobacteriales</taxon>
        <taxon>Weeksellaceae</taxon>
        <taxon>Chryseobacterium group</taxon>
        <taxon>Chryseobacterium</taxon>
    </lineage>
</organism>
<name>A0A1N7QSW4_9FLAO</name>
<dbReference type="OrthoDB" id="1255824at2"/>
<evidence type="ECO:0008006" key="3">
    <source>
        <dbReference type="Google" id="ProtNLM"/>
    </source>
</evidence>
<dbReference type="Proteomes" id="UP000186744">
    <property type="component" value="Unassembled WGS sequence"/>
</dbReference>
<dbReference type="PROSITE" id="PS51257">
    <property type="entry name" value="PROKAR_LIPOPROTEIN"/>
    <property type="match status" value="1"/>
</dbReference>
<evidence type="ECO:0000313" key="1">
    <source>
        <dbReference type="EMBL" id="SIT25992.1"/>
    </source>
</evidence>
<evidence type="ECO:0000313" key="2">
    <source>
        <dbReference type="Proteomes" id="UP000186744"/>
    </source>
</evidence>